<evidence type="ECO:0000313" key="2">
    <source>
        <dbReference type="EMBL" id="OXI35401.1"/>
    </source>
</evidence>
<dbReference type="Proteomes" id="UP000214600">
    <property type="component" value="Unassembled WGS sequence"/>
</dbReference>
<name>A0A228HYZ4_9BURK</name>
<dbReference type="EMBL" id="NKFA01000029">
    <property type="protein sequence ID" value="OXI35401.1"/>
    <property type="molecule type" value="Genomic_DNA"/>
</dbReference>
<reference evidence="2 3" key="2">
    <citation type="submission" date="2017-08" db="EMBL/GenBank/DDBJ databases">
        <title>WGS of novel Burkholderia cepaca complex species.</title>
        <authorList>
            <person name="Lipuma J."/>
            <person name="Spilker T."/>
        </authorList>
    </citation>
    <scope>NUCLEOTIDE SEQUENCE [LARGE SCALE GENOMIC DNA]</scope>
    <source>
        <strain evidence="2 3">AU17325</strain>
    </source>
</reference>
<dbReference type="AlphaFoldDB" id="A0A228HYZ4"/>
<evidence type="ECO:0000313" key="3">
    <source>
        <dbReference type="Proteomes" id="UP000214600"/>
    </source>
</evidence>
<accession>A0A228HYZ4</accession>
<organism evidence="2 3">
    <name type="scientific">Burkholderia aenigmatica</name>
    <dbReference type="NCBI Taxonomy" id="2015348"/>
    <lineage>
        <taxon>Bacteria</taxon>
        <taxon>Pseudomonadati</taxon>
        <taxon>Pseudomonadota</taxon>
        <taxon>Betaproteobacteria</taxon>
        <taxon>Burkholderiales</taxon>
        <taxon>Burkholderiaceae</taxon>
        <taxon>Burkholderia</taxon>
        <taxon>Burkholderia cepacia complex</taxon>
    </lineage>
</organism>
<protein>
    <submittedName>
        <fullName evidence="2">Uncharacterized protein</fullName>
    </submittedName>
</protein>
<sequence length="94" mass="10184">MYPDSHNLNFPNRPVRTRMPGGVAGERPHGRPLCRLLSTIQGLDTGGVGENDCTNATGASHSHGQSVACILLGNCWFAGNKYNRISCRDCHGQY</sequence>
<feature type="region of interest" description="Disordered" evidence="1">
    <location>
        <begin position="1"/>
        <end position="27"/>
    </location>
</feature>
<feature type="compositionally biased region" description="Polar residues" evidence="1">
    <location>
        <begin position="1"/>
        <end position="10"/>
    </location>
</feature>
<comment type="caution">
    <text evidence="2">The sequence shown here is derived from an EMBL/GenBank/DDBJ whole genome shotgun (WGS) entry which is preliminary data.</text>
</comment>
<gene>
    <name evidence="2" type="ORF">CFB84_37665</name>
</gene>
<evidence type="ECO:0000256" key="1">
    <source>
        <dbReference type="SAM" id="MobiDB-lite"/>
    </source>
</evidence>
<proteinExistence type="predicted"/>
<reference evidence="3" key="1">
    <citation type="submission" date="2017-06" db="EMBL/GenBank/DDBJ databases">
        <authorList>
            <person name="LiPuma J."/>
            <person name="Spilker T."/>
        </authorList>
    </citation>
    <scope>NUCLEOTIDE SEQUENCE [LARGE SCALE GENOMIC DNA]</scope>
    <source>
        <strain evidence="3">AU17325</strain>
    </source>
</reference>